<gene>
    <name evidence="2" type="ORF">X777_08990</name>
</gene>
<evidence type="ECO:0000313" key="3">
    <source>
        <dbReference type="Proteomes" id="UP000053097"/>
    </source>
</evidence>
<protein>
    <submittedName>
        <fullName evidence="2">Uncharacterized protein</fullName>
    </submittedName>
</protein>
<dbReference type="Proteomes" id="UP000053097">
    <property type="component" value="Unassembled WGS sequence"/>
</dbReference>
<feature type="non-terminal residue" evidence="2">
    <location>
        <position position="1"/>
    </location>
</feature>
<evidence type="ECO:0000256" key="1">
    <source>
        <dbReference type="SAM" id="MobiDB-lite"/>
    </source>
</evidence>
<organism evidence="2 3">
    <name type="scientific">Ooceraea biroi</name>
    <name type="common">Clonal raider ant</name>
    <name type="synonym">Cerapachys biroi</name>
    <dbReference type="NCBI Taxonomy" id="2015173"/>
    <lineage>
        <taxon>Eukaryota</taxon>
        <taxon>Metazoa</taxon>
        <taxon>Ecdysozoa</taxon>
        <taxon>Arthropoda</taxon>
        <taxon>Hexapoda</taxon>
        <taxon>Insecta</taxon>
        <taxon>Pterygota</taxon>
        <taxon>Neoptera</taxon>
        <taxon>Endopterygota</taxon>
        <taxon>Hymenoptera</taxon>
        <taxon>Apocrita</taxon>
        <taxon>Aculeata</taxon>
        <taxon>Formicoidea</taxon>
        <taxon>Formicidae</taxon>
        <taxon>Dorylinae</taxon>
        <taxon>Ooceraea</taxon>
    </lineage>
</organism>
<proteinExistence type="predicted"/>
<keyword evidence="3" id="KW-1185">Reference proteome</keyword>
<feature type="region of interest" description="Disordered" evidence="1">
    <location>
        <begin position="1"/>
        <end position="57"/>
    </location>
</feature>
<name>A0A026W8D5_OOCBI</name>
<sequence>GADRALSRGRSEPAGRTKGIVIPVSSRILSPRKKRDRGRRKNRRKRRGPYGISGRVAQRGNSAPFLIAPCGDPKTTGYTRRPKLICNRNCQISVQDIGGSESVFHLIFTD</sequence>
<accession>A0A026W8D5</accession>
<evidence type="ECO:0000313" key="2">
    <source>
        <dbReference type="EMBL" id="EZA52320.1"/>
    </source>
</evidence>
<dbReference type="AlphaFoldDB" id="A0A026W8D5"/>
<reference evidence="2 3" key="1">
    <citation type="journal article" date="2014" name="Curr. Biol.">
        <title>The genome of the clonal raider ant Cerapachys biroi.</title>
        <authorList>
            <person name="Oxley P.R."/>
            <person name="Ji L."/>
            <person name="Fetter-Pruneda I."/>
            <person name="McKenzie S.K."/>
            <person name="Li C."/>
            <person name="Hu H."/>
            <person name="Zhang G."/>
            <person name="Kronauer D.J."/>
        </authorList>
    </citation>
    <scope>NUCLEOTIDE SEQUENCE [LARGE SCALE GENOMIC DNA]</scope>
</reference>
<dbReference type="EMBL" id="KK107347">
    <property type="protein sequence ID" value="EZA52320.1"/>
    <property type="molecule type" value="Genomic_DNA"/>
</dbReference>
<feature type="compositionally biased region" description="Basic and acidic residues" evidence="1">
    <location>
        <begin position="1"/>
        <end position="15"/>
    </location>
</feature>
<feature type="compositionally biased region" description="Basic residues" evidence="1">
    <location>
        <begin position="30"/>
        <end position="48"/>
    </location>
</feature>